<sequence length="185" mass="20938">MKIIDMDVKNLLLQTRKAEANPGGGALLILISNLAINLSLMMDKNNFEINKNLAKVSRETLLEISKSYETYMQDDVDNFNELMIKIKEGNSCEEDFIKAADPLLNMIEKNIKGLEHINFFLTYGKKSTLTDGQIANDLLYQAILSALPTIKINLDCTSNSYDLDSIKDKANKIYLDNLNAIERRK</sequence>
<feature type="transmembrane region" description="Helical" evidence="1">
    <location>
        <begin position="20"/>
        <end position="41"/>
    </location>
</feature>
<dbReference type="InterPro" id="IPR007044">
    <property type="entry name" value="Cyclodeamin/CycHdrlase"/>
</dbReference>
<keyword evidence="1" id="KW-1133">Transmembrane helix</keyword>
<evidence type="ECO:0000313" key="3">
    <source>
        <dbReference type="EMBL" id="PKZ17565.1"/>
    </source>
</evidence>
<proteinExistence type="predicted"/>
<keyword evidence="4" id="KW-1185">Reference proteome</keyword>
<dbReference type="SUPFAM" id="SSF101262">
    <property type="entry name" value="Methenyltetrahydrofolate cyclohydrolase-like"/>
    <property type="match status" value="1"/>
</dbReference>
<gene>
    <name evidence="3" type="ORF">CYJ34_02300</name>
</gene>
<name>A0A2I1MBQ4_9FIRM</name>
<reference evidence="3 4" key="1">
    <citation type="submission" date="2017-12" db="EMBL/GenBank/DDBJ databases">
        <title>Phylogenetic diversity of female urinary microbiome.</title>
        <authorList>
            <person name="Thomas-White K."/>
            <person name="Wolfe A.J."/>
        </authorList>
    </citation>
    <scope>NUCLEOTIDE SEQUENCE [LARGE SCALE GENOMIC DNA]</scope>
    <source>
        <strain evidence="3 4">UMB0119</strain>
    </source>
</reference>
<dbReference type="AlphaFoldDB" id="A0A2I1MBQ4"/>
<comment type="caution">
    <text evidence="3">The sequence shown here is derived from an EMBL/GenBank/DDBJ whole genome shotgun (WGS) entry which is preliminary data.</text>
</comment>
<organism evidence="3 4">
    <name type="scientific">Anaerococcus octavius</name>
    <dbReference type="NCBI Taxonomy" id="54007"/>
    <lineage>
        <taxon>Bacteria</taxon>
        <taxon>Bacillati</taxon>
        <taxon>Bacillota</taxon>
        <taxon>Tissierellia</taxon>
        <taxon>Tissierellales</taxon>
        <taxon>Peptoniphilaceae</taxon>
        <taxon>Anaerococcus</taxon>
    </lineage>
</organism>
<evidence type="ECO:0000313" key="4">
    <source>
        <dbReference type="Proteomes" id="UP000234335"/>
    </source>
</evidence>
<dbReference type="Gene3D" id="1.20.120.680">
    <property type="entry name" value="Formiminotetrahydrofolate cyclodeaminase monomer, up-and-down helical bundle"/>
    <property type="match status" value="1"/>
</dbReference>
<evidence type="ECO:0000259" key="2">
    <source>
        <dbReference type="Pfam" id="PF04961"/>
    </source>
</evidence>
<dbReference type="Proteomes" id="UP000234335">
    <property type="component" value="Unassembled WGS sequence"/>
</dbReference>
<dbReference type="GO" id="GO:0003824">
    <property type="term" value="F:catalytic activity"/>
    <property type="evidence" value="ECO:0007669"/>
    <property type="project" value="InterPro"/>
</dbReference>
<dbReference type="Pfam" id="PF04961">
    <property type="entry name" value="FTCD_C"/>
    <property type="match status" value="1"/>
</dbReference>
<keyword evidence="1" id="KW-0812">Transmembrane</keyword>
<accession>A0A2I1MBQ4</accession>
<evidence type="ECO:0000256" key="1">
    <source>
        <dbReference type="SAM" id="Phobius"/>
    </source>
</evidence>
<protein>
    <recommendedName>
        <fullName evidence="2">Cyclodeaminase/cyclohydrolase domain-containing protein</fullName>
    </recommendedName>
</protein>
<dbReference type="RefSeq" id="WP_101539725.1">
    <property type="nucleotide sequence ID" value="NZ_PKGS01000001.1"/>
</dbReference>
<feature type="domain" description="Cyclodeaminase/cyclohydrolase" evidence="2">
    <location>
        <begin position="8"/>
        <end position="171"/>
    </location>
</feature>
<dbReference type="EMBL" id="PKGS01000001">
    <property type="protein sequence ID" value="PKZ17565.1"/>
    <property type="molecule type" value="Genomic_DNA"/>
</dbReference>
<dbReference type="InterPro" id="IPR036178">
    <property type="entry name" value="Formintransfe-cycloase-like_sf"/>
</dbReference>
<keyword evidence="1" id="KW-0472">Membrane</keyword>